<dbReference type="RefSeq" id="XP_027076832.2">
    <property type="nucleotide sequence ID" value="XM_027221031.2"/>
</dbReference>
<evidence type="ECO:0000313" key="7">
    <source>
        <dbReference type="Proteomes" id="UP001652660"/>
    </source>
</evidence>
<keyword evidence="7" id="KW-1185">Reference proteome</keyword>
<dbReference type="Gene3D" id="4.10.280.10">
    <property type="entry name" value="Helix-loop-helix DNA-binding domain"/>
    <property type="match status" value="1"/>
</dbReference>
<evidence type="ECO:0000256" key="2">
    <source>
        <dbReference type="ARBA" id="ARBA00023015"/>
    </source>
</evidence>
<dbReference type="SUPFAM" id="SSF47459">
    <property type="entry name" value="HLH, helix-loop-helix DNA-binding domain"/>
    <property type="match status" value="1"/>
</dbReference>
<feature type="region of interest" description="Disordered" evidence="5">
    <location>
        <begin position="34"/>
        <end position="64"/>
    </location>
</feature>
<dbReference type="InterPro" id="IPR052610">
    <property type="entry name" value="bHLH_transcription_regulator"/>
</dbReference>
<evidence type="ECO:0000313" key="8">
    <source>
        <dbReference type="RefSeq" id="XP_027076832.2"/>
    </source>
</evidence>
<organism evidence="7 8">
    <name type="scientific">Coffea arabica</name>
    <name type="common">Arabian coffee</name>
    <dbReference type="NCBI Taxonomy" id="13443"/>
    <lineage>
        <taxon>Eukaryota</taxon>
        <taxon>Viridiplantae</taxon>
        <taxon>Streptophyta</taxon>
        <taxon>Embryophyta</taxon>
        <taxon>Tracheophyta</taxon>
        <taxon>Spermatophyta</taxon>
        <taxon>Magnoliopsida</taxon>
        <taxon>eudicotyledons</taxon>
        <taxon>Gunneridae</taxon>
        <taxon>Pentapetalae</taxon>
        <taxon>asterids</taxon>
        <taxon>lamiids</taxon>
        <taxon>Gentianales</taxon>
        <taxon>Rubiaceae</taxon>
        <taxon>Ixoroideae</taxon>
        <taxon>Gardenieae complex</taxon>
        <taxon>Bertiereae - Coffeeae clade</taxon>
        <taxon>Coffeeae</taxon>
        <taxon>Coffea</taxon>
    </lineage>
</organism>
<dbReference type="PROSITE" id="PS50888">
    <property type="entry name" value="BHLH"/>
    <property type="match status" value="1"/>
</dbReference>
<dbReference type="GeneID" id="113700556"/>
<accession>A0A6P6TFL6</accession>
<dbReference type="AlphaFoldDB" id="A0A6P6TFL6"/>
<dbReference type="InterPro" id="IPR036638">
    <property type="entry name" value="HLH_DNA-bd_sf"/>
</dbReference>
<keyword evidence="4" id="KW-0539">Nucleus</keyword>
<feature type="region of interest" description="Disordered" evidence="5">
    <location>
        <begin position="248"/>
        <end position="269"/>
    </location>
</feature>
<keyword evidence="3" id="KW-0804">Transcription</keyword>
<dbReference type="OrthoDB" id="690068at2759"/>
<feature type="domain" description="BHLH" evidence="6">
    <location>
        <begin position="167"/>
        <end position="216"/>
    </location>
</feature>
<dbReference type="PANTHER" id="PTHR45959">
    <property type="entry name" value="BHLH TRANSCRIPTION FACTOR"/>
    <property type="match status" value="1"/>
</dbReference>
<dbReference type="SMART" id="SM00353">
    <property type="entry name" value="HLH"/>
    <property type="match status" value="1"/>
</dbReference>
<protein>
    <submittedName>
        <fullName evidence="8">Transcription factor bHLH18-like</fullName>
    </submittedName>
</protein>
<dbReference type="GO" id="GO:0046983">
    <property type="term" value="F:protein dimerization activity"/>
    <property type="evidence" value="ECO:0007669"/>
    <property type="project" value="InterPro"/>
</dbReference>
<reference evidence="7" key="1">
    <citation type="journal article" date="2025" name="Foods">
        <title>Unveiling the Microbial Signatures of Arabica Coffee Cherries: Insights into Ripeness Specific Diversity, Functional Traits, and Implications for Quality and Safety.</title>
        <authorList>
            <consortium name="RefSeq"/>
            <person name="Tenea G.N."/>
            <person name="Cifuentes V."/>
            <person name="Reyes P."/>
            <person name="Cevallos-Vallejos M."/>
        </authorList>
    </citation>
    <scope>NUCLEOTIDE SEQUENCE [LARGE SCALE GENOMIC DNA]</scope>
</reference>
<gene>
    <name evidence="8" type="primary">LOC113700556</name>
</gene>
<dbReference type="Proteomes" id="UP001652660">
    <property type="component" value="Chromosome 7e"/>
</dbReference>
<evidence type="ECO:0000256" key="4">
    <source>
        <dbReference type="ARBA" id="ARBA00023242"/>
    </source>
</evidence>
<proteinExistence type="predicted"/>
<name>A0A6P6TFL6_COFAR</name>
<dbReference type="InterPro" id="IPR011598">
    <property type="entry name" value="bHLH_dom"/>
</dbReference>
<dbReference type="GO" id="GO:0005634">
    <property type="term" value="C:nucleus"/>
    <property type="evidence" value="ECO:0007669"/>
    <property type="project" value="UniProtKB-SubCell"/>
</dbReference>
<evidence type="ECO:0000259" key="6">
    <source>
        <dbReference type="PROSITE" id="PS50888"/>
    </source>
</evidence>
<evidence type="ECO:0000256" key="3">
    <source>
        <dbReference type="ARBA" id="ARBA00023163"/>
    </source>
</evidence>
<evidence type="ECO:0000256" key="5">
    <source>
        <dbReference type="SAM" id="MobiDB-lite"/>
    </source>
</evidence>
<keyword evidence="2" id="KW-0805">Transcription regulation</keyword>
<feature type="compositionally biased region" description="Low complexity" evidence="5">
    <location>
        <begin position="36"/>
        <end position="50"/>
    </location>
</feature>
<dbReference type="Pfam" id="PF00010">
    <property type="entry name" value="HLH"/>
    <property type="match status" value="1"/>
</dbReference>
<reference evidence="8" key="2">
    <citation type="submission" date="2025-08" db="UniProtKB">
        <authorList>
            <consortium name="RefSeq"/>
        </authorList>
    </citation>
    <scope>IDENTIFICATION</scope>
    <source>
        <tissue evidence="8">Leaves</tissue>
    </source>
</reference>
<evidence type="ECO:0000256" key="1">
    <source>
        <dbReference type="ARBA" id="ARBA00004123"/>
    </source>
</evidence>
<dbReference type="PANTHER" id="PTHR45959:SF34">
    <property type="entry name" value="BASIC HELIX LOOP HELIX (BHLH) DNA-BINDING FAMILY PROTEIN"/>
    <property type="match status" value="1"/>
</dbReference>
<comment type="subcellular location">
    <subcellularLocation>
        <location evidence="1">Nucleus</location>
    </subcellularLocation>
</comment>
<sequence>MDLSTESWLSEVLEMDVPALNHRWPMMNSIEESVTDNTSFDRSSSSDHGSYPNHPSSGKRKLPHDVSQINSISLKPPVQLNNNGMNSKFIGTSPKPSSSPSTRMISFGTVNYNLPNYSVKTESEDMMPIGNIGFSSSISPTSFDQESYRALEHGTDPFKRGFSRTHLQAQDHLLAERKRRKNLSKHFIALSAIVPHLEKLDKASVLVGAVEHIKKLDKRVKFFEEEEKKRKQREELVVSAMKKSRPICSTATNDDASSSGEKTSDDSSCDQELSSAVEVQVKSSGVDMLIKIECKNHEEILLEFGSLMNKIQLTIKSSSFLQFGDGMLSIGAVAQVNEEFCMTAEVLANKIRQALANLYDGRS</sequence>